<name>A0A0F9FPJ0_9ZZZZ</name>
<feature type="transmembrane region" description="Helical" evidence="1">
    <location>
        <begin position="287"/>
        <end position="309"/>
    </location>
</feature>
<dbReference type="AlphaFoldDB" id="A0A0F9FPJ0"/>
<protein>
    <recommendedName>
        <fullName evidence="2">Membrane iron-sulfur containing protein FtrD-like domain-containing protein</fullName>
    </recommendedName>
</protein>
<evidence type="ECO:0000313" key="3">
    <source>
        <dbReference type="EMBL" id="KKL80356.1"/>
    </source>
</evidence>
<feature type="transmembrane region" description="Helical" evidence="1">
    <location>
        <begin position="35"/>
        <end position="56"/>
    </location>
</feature>
<dbReference type="EMBL" id="LAZR01022877">
    <property type="protein sequence ID" value="KKL80356.1"/>
    <property type="molecule type" value="Genomic_DNA"/>
</dbReference>
<comment type="caution">
    <text evidence="3">The sequence shown here is derived from an EMBL/GenBank/DDBJ whole genome shotgun (WGS) entry which is preliminary data.</text>
</comment>
<organism evidence="3">
    <name type="scientific">marine sediment metagenome</name>
    <dbReference type="NCBI Taxonomy" id="412755"/>
    <lineage>
        <taxon>unclassified sequences</taxon>
        <taxon>metagenomes</taxon>
        <taxon>ecological metagenomes</taxon>
    </lineage>
</organism>
<proteinExistence type="predicted"/>
<keyword evidence="1" id="KW-0812">Transmembrane</keyword>
<reference evidence="3" key="1">
    <citation type="journal article" date="2015" name="Nature">
        <title>Complex archaea that bridge the gap between prokaryotes and eukaryotes.</title>
        <authorList>
            <person name="Spang A."/>
            <person name="Saw J.H."/>
            <person name="Jorgensen S.L."/>
            <person name="Zaremba-Niedzwiedzka K."/>
            <person name="Martijn J."/>
            <person name="Lind A.E."/>
            <person name="van Eijk R."/>
            <person name="Schleper C."/>
            <person name="Guy L."/>
            <person name="Ettema T.J."/>
        </authorList>
    </citation>
    <scope>NUCLEOTIDE SEQUENCE</scope>
</reference>
<keyword evidence="1" id="KW-1133">Transmembrane helix</keyword>
<dbReference type="Pfam" id="PF10080">
    <property type="entry name" value="FtrD-like"/>
    <property type="match status" value="1"/>
</dbReference>
<feature type="transmembrane region" description="Helical" evidence="1">
    <location>
        <begin position="68"/>
        <end position="87"/>
    </location>
</feature>
<accession>A0A0F9FPJ0</accession>
<feature type="transmembrane region" description="Helical" evidence="1">
    <location>
        <begin position="99"/>
        <end position="122"/>
    </location>
</feature>
<gene>
    <name evidence="3" type="ORF">LCGC14_2005580</name>
</gene>
<sequence length="463" mass="50146">MPPVIPIAFREALECSLILLVLASHPRVRQGMGSLLSGALLGILAGAAMSYLPATISFLHDDTLWSTFRHIAETSLFILPAVLLFIEGKNFAPPTKKDMGFSLFVLGLVITVFDARLTGFYFHEIALIQDSPAATPALALLGAGLAFTALLAIGPLKRLRPERLFTPAALVLAAATLRILTGGIEATEEVHTIEALRLGLQGFFSGVSSQIRDALMLAPHEFIETGGGRVFDFLSGQRMSTTVLVLLLTAPPVMVLMSAVSRPDPDVSGIEKAAERRLTLSLFRTDIILKGAPPLICFFLVLGALHFVTASLNPLNEARPVFIEEDKEDEARAGVLIIPVSGPYGELSDGILRKFSYRYGNRVIRFMALMKPNGTLGVGLDECAVCSPPQWNEKASGYAQRGDHLVCKYCMTPIPANSVNKPGGCNPIPLPFVLVDERLEIETAELIRVWRGAQKLEKKGTHL</sequence>
<feature type="domain" description="Membrane iron-sulfur containing protein FtrD-like" evidence="2">
    <location>
        <begin position="348"/>
        <end position="446"/>
    </location>
</feature>
<feature type="transmembrane region" description="Helical" evidence="1">
    <location>
        <begin position="134"/>
        <end position="153"/>
    </location>
</feature>
<dbReference type="InterPro" id="IPR018758">
    <property type="entry name" value="FtrD-like"/>
</dbReference>
<keyword evidence="1" id="KW-0472">Membrane</keyword>
<evidence type="ECO:0000256" key="1">
    <source>
        <dbReference type="SAM" id="Phobius"/>
    </source>
</evidence>
<evidence type="ECO:0000259" key="2">
    <source>
        <dbReference type="Pfam" id="PF10080"/>
    </source>
</evidence>